<gene>
    <name evidence="3" type="primary">LOC130709206</name>
</gene>
<proteinExistence type="predicted"/>
<evidence type="ECO:0000313" key="2">
    <source>
        <dbReference type="Proteomes" id="UP001652580"/>
    </source>
</evidence>
<evidence type="ECO:0000313" key="3">
    <source>
        <dbReference type="RefSeq" id="XP_057412498.1"/>
    </source>
</evidence>
<dbReference type="Proteomes" id="UP001652580">
    <property type="component" value="Chromosome 11"/>
</dbReference>
<keyword evidence="2" id="KW-1185">Reference proteome</keyword>
<sequence length="323" mass="34631">MRGNSTCVMGVQVGREADRFRCMEFRKCGGRGLEDVRTRPRSWPLALIGWSPGAEGAVLRTPDYARLRLVPSPGLEVSLAGRLERKGRCCPGWSHVVPHLGLSVSATVGGRHCCSCLTEEDAEAQGDEAGAQVHAPGRCGPWLQPRSARRSGLQAVKHRSPSKASPGGFPRHLENPEPSLRGPRGATPPLPSCCSRLHASHRPSGTVPAPRQLLPPRSIGCCCPLGQEYPALRHDHLAPRPQAWDCSSSLCRGPLQSCAPAQGGAEDVSLHRGPHSPEDKQKWPQGTGGGSEARIYSNCVCGCGQQRPTFQSRSEPLTNSLQP</sequence>
<name>A0ABM3UDR6_BALAC</name>
<dbReference type="GeneID" id="130709206"/>
<evidence type="ECO:0000256" key="1">
    <source>
        <dbReference type="SAM" id="MobiDB-lite"/>
    </source>
</evidence>
<feature type="region of interest" description="Disordered" evidence="1">
    <location>
        <begin position="262"/>
        <end position="290"/>
    </location>
</feature>
<protein>
    <submittedName>
        <fullName evidence="3">Uncharacterized protein LOC130709206</fullName>
    </submittedName>
</protein>
<dbReference type="RefSeq" id="XP_057412498.1">
    <property type="nucleotide sequence ID" value="XM_057556515.1"/>
</dbReference>
<organism evidence="2 3">
    <name type="scientific">Balaenoptera acutorostrata</name>
    <name type="common">Common minke whale</name>
    <name type="synonym">Balaena rostrata</name>
    <dbReference type="NCBI Taxonomy" id="9767"/>
    <lineage>
        <taxon>Eukaryota</taxon>
        <taxon>Metazoa</taxon>
        <taxon>Chordata</taxon>
        <taxon>Craniata</taxon>
        <taxon>Vertebrata</taxon>
        <taxon>Euteleostomi</taxon>
        <taxon>Mammalia</taxon>
        <taxon>Eutheria</taxon>
        <taxon>Laurasiatheria</taxon>
        <taxon>Artiodactyla</taxon>
        <taxon>Whippomorpha</taxon>
        <taxon>Cetacea</taxon>
        <taxon>Mysticeti</taxon>
        <taxon>Balaenopteridae</taxon>
        <taxon>Balaenoptera</taxon>
    </lineage>
</organism>
<reference evidence="3" key="1">
    <citation type="submission" date="2025-08" db="UniProtKB">
        <authorList>
            <consortium name="RefSeq"/>
        </authorList>
    </citation>
    <scope>IDENTIFICATION</scope>
</reference>
<feature type="region of interest" description="Disordered" evidence="1">
    <location>
        <begin position="127"/>
        <end position="212"/>
    </location>
</feature>
<accession>A0ABM3UDR6</accession>